<evidence type="ECO:0000313" key="5">
    <source>
        <dbReference type="RefSeq" id="XP_055863873.1"/>
    </source>
</evidence>
<dbReference type="SMART" id="SM00266">
    <property type="entry name" value="CAD"/>
    <property type="match status" value="1"/>
</dbReference>
<keyword evidence="1 2" id="KW-0053">Apoptosis</keyword>
<dbReference type="SUPFAM" id="SSF54277">
    <property type="entry name" value="CAD &amp; PB1 domains"/>
    <property type="match status" value="1"/>
</dbReference>
<protein>
    <submittedName>
        <fullName evidence="5 6">DNAation factor subunit alpha-like</fullName>
    </submittedName>
</protein>
<dbReference type="GO" id="GO:0006915">
    <property type="term" value="P:apoptotic process"/>
    <property type="evidence" value="ECO:0007669"/>
    <property type="project" value="UniProtKB-UniRule"/>
</dbReference>
<dbReference type="InterPro" id="IPR015121">
    <property type="entry name" value="DNA_fragmentation_mid_dom"/>
</dbReference>
<gene>
    <name evidence="5 6" type="primary">LOC106075692</name>
</gene>
<dbReference type="Gene3D" id="1.10.1490.10">
    <property type="entry name" value="C-terminal domain of DFF45/ICAD (DFF-C domain)"/>
    <property type="match status" value="1"/>
</dbReference>
<dbReference type="InterPro" id="IPR003508">
    <property type="entry name" value="CIDE-N_dom"/>
</dbReference>
<dbReference type="PROSITE" id="PS51135">
    <property type="entry name" value="CIDE_N"/>
    <property type="match status" value="1"/>
</dbReference>
<dbReference type="PANTHER" id="PTHR12306:SF15">
    <property type="entry name" value="DNAATION FACTOR-RELATED PROTEIN 1, ISOFORM B-RELATED"/>
    <property type="match status" value="1"/>
</dbReference>
<organism evidence="4 6">
    <name type="scientific">Biomphalaria glabrata</name>
    <name type="common">Bloodfluke planorb</name>
    <name type="synonym">Freshwater snail</name>
    <dbReference type="NCBI Taxonomy" id="6526"/>
    <lineage>
        <taxon>Eukaryota</taxon>
        <taxon>Metazoa</taxon>
        <taxon>Spiralia</taxon>
        <taxon>Lophotrochozoa</taxon>
        <taxon>Mollusca</taxon>
        <taxon>Gastropoda</taxon>
        <taxon>Heterobranchia</taxon>
        <taxon>Euthyneura</taxon>
        <taxon>Panpulmonata</taxon>
        <taxon>Hygrophila</taxon>
        <taxon>Lymnaeoidea</taxon>
        <taxon>Planorbidae</taxon>
        <taxon>Biomphalaria</taxon>
    </lineage>
</organism>
<dbReference type="Pfam" id="PF02017">
    <property type="entry name" value="CIDE-N"/>
    <property type="match status" value="1"/>
</dbReference>
<feature type="domain" description="CIDE-N" evidence="3">
    <location>
        <begin position="3"/>
        <end position="80"/>
    </location>
</feature>
<proteinExistence type="predicted"/>
<dbReference type="GO" id="GO:0042981">
    <property type="term" value="P:regulation of apoptotic process"/>
    <property type="evidence" value="ECO:0007669"/>
    <property type="project" value="TreeGrafter"/>
</dbReference>
<accession>A0A9W2YMC4</accession>
<keyword evidence="4" id="KW-1185">Reference proteome</keyword>
<evidence type="ECO:0000313" key="4">
    <source>
        <dbReference type="Proteomes" id="UP001165740"/>
    </source>
</evidence>
<dbReference type="RefSeq" id="XP_055863873.1">
    <property type="nucleotide sequence ID" value="XM_056007898.1"/>
</dbReference>
<dbReference type="OMA" id="EKWAPNM"/>
<evidence type="ECO:0000256" key="2">
    <source>
        <dbReference type="PROSITE-ProRule" id="PRU00447"/>
    </source>
</evidence>
<dbReference type="Proteomes" id="UP001165740">
    <property type="component" value="Chromosome 13"/>
</dbReference>
<evidence type="ECO:0000313" key="6">
    <source>
        <dbReference type="RefSeq" id="XP_055863874.1"/>
    </source>
</evidence>
<dbReference type="OrthoDB" id="9387550at2759"/>
<dbReference type="GeneID" id="106075692"/>
<reference evidence="5 6" key="1">
    <citation type="submission" date="2025-04" db="UniProtKB">
        <authorList>
            <consortium name="RefSeq"/>
        </authorList>
    </citation>
    <scope>IDENTIFICATION</scope>
</reference>
<dbReference type="CDD" id="cd01615">
    <property type="entry name" value="CIDE_N"/>
    <property type="match status" value="1"/>
</dbReference>
<dbReference type="Gene3D" id="3.10.20.10">
    <property type="match status" value="1"/>
</dbReference>
<sequence length="201" mass="23339">MNETRQFKVWDHERKVKKGVVASSLEELRTKGCTKLHLDETSVHVVLEVDGTEIDDEDYFSFLPSDTVLMLLPEGCHWHSPDFYNKSEDHPDGTDEFHFECESEHKLDTILEKIEADITKCLLLNDTEMQQLIDAKPEELAPKLRKSISVVKSVQDFCQRHLDEKSELKEVAQLFKAYTEAENYISSQEHNSGPVKRKRFE</sequence>
<dbReference type="AlphaFoldDB" id="A0A9W2YMC4"/>
<dbReference type="PANTHER" id="PTHR12306">
    <property type="entry name" value="CELL DEATH ACTIVATOR CIDE"/>
    <property type="match status" value="1"/>
</dbReference>
<dbReference type="Pfam" id="PF09033">
    <property type="entry name" value="DFF-C"/>
    <property type="match status" value="1"/>
</dbReference>
<dbReference type="RefSeq" id="XP_055863874.1">
    <property type="nucleotide sequence ID" value="XM_056007899.1"/>
</dbReference>
<evidence type="ECO:0000256" key="1">
    <source>
        <dbReference type="ARBA" id="ARBA00022703"/>
    </source>
</evidence>
<evidence type="ECO:0000259" key="3">
    <source>
        <dbReference type="PROSITE" id="PS51135"/>
    </source>
</evidence>
<name>A0A9W2YMC4_BIOGL</name>